<evidence type="ECO:0000259" key="8">
    <source>
        <dbReference type="PROSITE" id="PS51918"/>
    </source>
</evidence>
<sequence length="404" mass="46071">MNNVNSRILIIIFLNNCCENMTFHVMIIPTLDCPSNCAYCWGSKKNSGTMDSAVIEEIVNWLDGFRDDYVHFTFHGGEPLLAGYDFYKKALPLLKNATTHKEAGFSLQSNLWLIDEKLAKLFAEYNVSISTSIDGPREINDHQRGEGYFDKTMKGYKIATDNGVRVSFICTFTSYSKDFEEAIYNYFLENGYNMKLHAALPSMRGDNADPWALSQEDHGNLLISLLDRYLNDLDKIEIKDFDHICKSSFLRRGTLCTFADCMGDTLAIGYDGSIYPCYRFNGIEEWIMGNVKDIPSMEELMESEALEKLQEFKKFVDEDCADCTYIKFCRGGCPYNGIVATRSAKSIDPQCTAYKMIFKEVSDRANKDLLKSSMPPLRSNSDNSQNENKNIKKKFSVMDLMLKK</sequence>
<dbReference type="PANTHER" id="PTHR43273">
    <property type="entry name" value="ANAEROBIC SULFATASE-MATURATING ENZYME HOMOLOG ASLB-RELATED"/>
    <property type="match status" value="1"/>
</dbReference>
<dbReference type="SFLD" id="SFLDG01384">
    <property type="entry name" value="thioether_bond_formation_requi"/>
    <property type="match status" value="1"/>
</dbReference>
<evidence type="ECO:0000256" key="6">
    <source>
        <dbReference type="ARBA" id="ARBA00023601"/>
    </source>
</evidence>
<dbReference type="EMBL" id="NIZT01000059">
    <property type="protein sequence ID" value="RBQ22548.1"/>
    <property type="molecule type" value="Genomic_DNA"/>
</dbReference>
<evidence type="ECO:0000313" key="10">
    <source>
        <dbReference type="Proteomes" id="UP000253099"/>
    </source>
</evidence>
<evidence type="ECO:0000256" key="2">
    <source>
        <dbReference type="ARBA" id="ARBA00022691"/>
    </source>
</evidence>
<dbReference type="PANTHER" id="PTHR43273:SF3">
    <property type="entry name" value="ANAEROBIC SULFATASE-MATURATING ENZYME HOMOLOG ASLB-RELATED"/>
    <property type="match status" value="1"/>
</dbReference>
<dbReference type="SFLD" id="SFLDG01067">
    <property type="entry name" value="SPASM/twitch_domain_containing"/>
    <property type="match status" value="1"/>
</dbReference>
<name>A0A366M8I8_9EURY</name>
<dbReference type="NCBIfam" id="TIGR04085">
    <property type="entry name" value="rSAM_more_4Fe4S"/>
    <property type="match status" value="1"/>
</dbReference>
<keyword evidence="5" id="KW-0411">Iron-sulfur</keyword>
<dbReference type="SFLD" id="SFLDG01386">
    <property type="entry name" value="main_SPASM_domain-containing"/>
    <property type="match status" value="1"/>
</dbReference>
<dbReference type="CDD" id="cd01335">
    <property type="entry name" value="Radical_SAM"/>
    <property type="match status" value="1"/>
</dbReference>
<keyword evidence="4" id="KW-0408">Iron</keyword>
<dbReference type="AlphaFoldDB" id="A0A366M8I8"/>
<feature type="domain" description="Radical SAM core" evidence="8">
    <location>
        <begin position="17"/>
        <end position="251"/>
    </location>
</feature>
<feature type="region of interest" description="Disordered" evidence="7">
    <location>
        <begin position="370"/>
        <end position="389"/>
    </location>
</feature>
<dbReference type="InterPro" id="IPR007197">
    <property type="entry name" value="rSAM"/>
</dbReference>
<dbReference type="InterPro" id="IPR023885">
    <property type="entry name" value="4Fe4S-binding_SPASM_dom"/>
</dbReference>
<proteinExistence type="inferred from homology"/>
<keyword evidence="2" id="KW-0949">S-adenosyl-L-methionine</keyword>
<keyword evidence="3" id="KW-0479">Metal-binding</keyword>
<dbReference type="InterPro" id="IPR058240">
    <property type="entry name" value="rSAM_sf"/>
</dbReference>
<dbReference type="GO" id="GO:0016491">
    <property type="term" value="F:oxidoreductase activity"/>
    <property type="evidence" value="ECO:0007669"/>
    <property type="project" value="InterPro"/>
</dbReference>
<evidence type="ECO:0000256" key="7">
    <source>
        <dbReference type="SAM" id="MobiDB-lite"/>
    </source>
</evidence>
<dbReference type="Pfam" id="PF04055">
    <property type="entry name" value="Radical_SAM"/>
    <property type="match status" value="1"/>
</dbReference>
<dbReference type="Proteomes" id="UP000253099">
    <property type="component" value="Unassembled WGS sequence"/>
</dbReference>
<reference evidence="9 10" key="1">
    <citation type="submission" date="2018-06" db="EMBL/GenBank/DDBJ databases">
        <title>Genomic insight into two independent archaeal endosymbiosis events.</title>
        <authorList>
            <person name="Lind A.E."/>
            <person name="Lewis W.H."/>
            <person name="Spang A."/>
            <person name="Guy L."/>
            <person name="Embley M.T."/>
            <person name="Ettema T.J.G."/>
        </authorList>
    </citation>
    <scope>NUCLEOTIDE SEQUENCE [LARGE SCALE GENOMIC DNA]</scope>
    <source>
        <strain evidence="9">NOE</strain>
    </source>
</reference>
<comment type="caution">
    <text evidence="9">The sequence shown here is derived from an EMBL/GenBank/DDBJ whole genome shotgun (WGS) entry which is preliminary data.</text>
</comment>
<dbReference type="SUPFAM" id="SSF102114">
    <property type="entry name" value="Radical SAM enzymes"/>
    <property type="match status" value="1"/>
</dbReference>
<evidence type="ECO:0000256" key="3">
    <source>
        <dbReference type="ARBA" id="ARBA00022723"/>
    </source>
</evidence>
<dbReference type="Pfam" id="PF13186">
    <property type="entry name" value="SPASM"/>
    <property type="match status" value="1"/>
</dbReference>
<dbReference type="InterPro" id="IPR024018">
    <property type="entry name" value="CHP04083_rSAM"/>
</dbReference>
<keyword evidence="10" id="KW-1185">Reference proteome</keyword>
<dbReference type="SFLD" id="SFLDS00029">
    <property type="entry name" value="Radical_SAM"/>
    <property type="match status" value="1"/>
</dbReference>
<protein>
    <submittedName>
        <fullName evidence="9">Coenzyme PQQ synthesis protein E</fullName>
    </submittedName>
</protein>
<dbReference type="SFLD" id="SFLDG01072">
    <property type="entry name" value="dehydrogenase_like"/>
    <property type="match status" value="1"/>
</dbReference>
<evidence type="ECO:0000313" key="9">
    <source>
        <dbReference type="EMBL" id="RBQ22548.1"/>
    </source>
</evidence>
<dbReference type="InterPro" id="IPR023867">
    <property type="entry name" value="Sulphatase_maturase_rSAM"/>
</dbReference>
<evidence type="ECO:0000256" key="4">
    <source>
        <dbReference type="ARBA" id="ARBA00023004"/>
    </source>
</evidence>
<dbReference type="NCBIfam" id="TIGR04083">
    <property type="entry name" value="rSAM_pep_methan"/>
    <property type="match status" value="1"/>
</dbReference>
<dbReference type="GO" id="GO:0046872">
    <property type="term" value="F:metal ion binding"/>
    <property type="evidence" value="ECO:0007669"/>
    <property type="project" value="UniProtKB-KW"/>
</dbReference>
<gene>
    <name evidence="9" type="primary">pqqE</name>
    <name evidence="9" type="ORF">ALNOE001_17530</name>
</gene>
<dbReference type="InterPro" id="IPR013785">
    <property type="entry name" value="Aldolase_TIM"/>
</dbReference>
<dbReference type="PROSITE" id="PS51918">
    <property type="entry name" value="RADICAL_SAM"/>
    <property type="match status" value="1"/>
</dbReference>
<dbReference type="GO" id="GO:0051536">
    <property type="term" value="F:iron-sulfur cluster binding"/>
    <property type="evidence" value="ECO:0007669"/>
    <property type="project" value="UniProtKB-KW"/>
</dbReference>
<comment type="cofactor">
    <cofactor evidence="1">
        <name>[4Fe-4S] cluster</name>
        <dbReference type="ChEBI" id="CHEBI:49883"/>
    </cofactor>
</comment>
<feature type="compositionally biased region" description="Polar residues" evidence="7">
    <location>
        <begin position="378"/>
        <end position="388"/>
    </location>
</feature>
<evidence type="ECO:0000256" key="1">
    <source>
        <dbReference type="ARBA" id="ARBA00001966"/>
    </source>
</evidence>
<dbReference type="Gene3D" id="3.20.20.70">
    <property type="entry name" value="Aldolase class I"/>
    <property type="match status" value="1"/>
</dbReference>
<comment type="similarity">
    <text evidence="6">Belongs to the radical SAM superfamily. Anaerobic sulfatase-maturating enzyme family.</text>
</comment>
<accession>A0A366M8I8</accession>
<organism evidence="9 10">
    <name type="scientific">Candidatus Methanobinarius endosymbioticus</name>
    <dbReference type="NCBI Taxonomy" id="2006182"/>
    <lineage>
        <taxon>Archaea</taxon>
        <taxon>Methanobacteriati</taxon>
        <taxon>Methanobacteriota</taxon>
        <taxon>Methanomada group</taxon>
        <taxon>Methanobacteria</taxon>
        <taxon>Methanobacteriales</taxon>
        <taxon>Methanobacteriaceae</taxon>
        <taxon>Candidatus Methanobinarius</taxon>
    </lineage>
</organism>
<evidence type="ECO:0000256" key="5">
    <source>
        <dbReference type="ARBA" id="ARBA00023014"/>
    </source>
</evidence>